<dbReference type="Proteomes" id="UP000245216">
    <property type="component" value="Unassembled WGS sequence"/>
</dbReference>
<dbReference type="EMBL" id="QEXO01000004">
    <property type="protein sequence ID" value="PWE13471.1"/>
    <property type="molecule type" value="Genomic_DNA"/>
</dbReference>
<dbReference type="RefSeq" id="WP_109089697.1">
    <property type="nucleotide sequence ID" value="NZ_QEXO01000004.1"/>
</dbReference>
<dbReference type="Pfam" id="PF23842">
    <property type="entry name" value="Phage_tail_terminator_3"/>
    <property type="match status" value="1"/>
</dbReference>
<proteinExistence type="predicted"/>
<reference evidence="1 2" key="1">
    <citation type="submission" date="2018-05" db="EMBL/GenBank/DDBJ databases">
        <title>Genome Sequence of an Efficient Indole-Degrading Bacterium, Alcaligenes sp.YBY.</title>
        <authorList>
            <person name="Yang B."/>
        </authorList>
    </citation>
    <scope>NUCLEOTIDE SEQUENCE [LARGE SCALE GENOMIC DNA]</scope>
    <source>
        <strain evidence="1 2">YBY</strain>
    </source>
</reference>
<accession>A0A2U2BHK1</accession>
<gene>
    <name evidence="1" type="ORF">DF183_16870</name>
</gene>
<evidence type="ECO:0000313" key="1">
    <source>
        <dbReference type="EMBL" id="PWE13471.1"/>
    </source>
</evidence>
<evidence type="ECO:0000313" key="2">
    <source>
        <dbReference type="Proteomes" id="UP000245216"/>
    </source>
</evidence>
<reference evidence="1 2" key="2">
    <citation type="submission" date="2018-05" db="EMBL/GenBank/DDBJ databases">
        <authorList>
            <person name="Lanie J.A."/>
            <person name="Ng W.-L."/>
            <person name="Kazmierczak K.M."/>
            <person name="Andrzejewski T.M."/>
            <person name="Davidsen T.M."/>
            <person name="Wayne K.J."/>
            <person name="Tettelin H."/>
            <person name="Glass J.I."/>
            <person name="Rusch D."/>
            <person name="Podicherti R."/>
            <person name="Tsui H.-C.T."/>
            <person name="Winkler M.E."/>
        </authorList>
    </citation>
    <scope>NUCLEOTIDE SEQUENCE [LARGE SCALE GENOMIC DNA]</scope>
    <source>
        <strain evidence="1 2">YBY</strain>
    </source>
</reference>
<dbReference type="AlphaFoldDB" id="A0A2U2BHK1"/>
<protein>
    <recommendedName>
        <fullName evidence="3">DUF3168 domain-containing protein</fullName>
    </recommendedName>
</protein>
<dbReference type="InterPro" id="IPR056950">
    <property type="entry name" value="Phage_tail_terminator_3"/>
</dbReference>
<sequence>MLLIDVRNWVVAALPADYLAMFSWVESSRPEDATSRYCIVQQTGGAGPVVETRYPRFRVVLLGKRNERSDAQKIMEDIDALLQTAMGDAVPCGAASIRAITEPVGPGFTTENRAWAQVDFEIII</sequence>
<organism evidence="1 2">
    <name type="scientific">Alcaligenes faecalis</name>
    <dbReference type="NCBI Taxonomy" id="511"/>
    <lineage>
        <taxon>Bacteria</taxon>
        <taxon>Pseudomonadati</taxon>
        <taxon>Pseudomonadota</taxon>
        <taxon>Betaproteobacteria</taxon>
        <taxon>Burkholderiales</taxon>
        <taxon>Alcaligenaceae</taxon>
        <taxon>Alcaligenes</taxon>
    </lineage>
</organism>
<name>A0A2U2BHK1_ALCFA</name>
<evidence type="ECO:0008006" key="3">
    <source>
        <dbReference type="Google" id="ProtNLM"/>
    </source>
</evidence>
<comment type="caution">
    <text evidence="1">The sequence shown here is derived from an EMBL/GenBank/DDBJ whole genome shotgun (WGS) entry which is preliminary data.</text>
</comment>